<proteinExistence type="predicted"/>
<organism evidence="1 2">
    <name type="scientific">Hermanssonia centrifuga</name>
    <dbReference type="NCBI Taxonomy" id="98765"/>
    <lineage>
        <taxon>Eukaryota</taxon>
        <taxon>Fungi</taxon>
        <taxon>Dikarya</taxon>
        <taxon>Basidiomycota</taxon>
        <taxon>Agaricomycotina</taxon>
        <taxon>Agaricomycetes</taxon>
        <taxon>Polyporales</taxon>
        <taxon>Meruliaceae</taxon>
        <taxon>Hermanssonia</taxon>
    </lineage>
</organism>
<sequence>LSKLKNYIPARLRHLHPPNLKVPPIIVTIQLHNKAPSGHGLDVAPSWSLAVEPASSFNLGSRLELKAKETKVATTFRGWVSGVEELQTKSVVLRVTSSGKGKGDVMLHIPYHFVKLPWYTRKIGTFRAKFNLLPEGLPLKYIEKRTIEDPLTF</sequence>
<dbReference type="AlphaFoldDB" id="A0A2R6NKT6"/>
<feature type="non-terminal residue" evidence="1">
    <location>
        <position position="1"/>
    </location>
</feature>
<gene>
    <name evidence="1" type="ORF">PHLCEN_2v11093</name>
</gene>
<keyword evidence="2" id="KW-1185">Reference proteome</keyword>
<reference evidence="1 2" key="1">
    <citation type="submission" date="2018-02" db="EMBL/GenBank/DDBJ databases">
        <title>Genome sequence of the basidiomycete white-rot fungus Phlebia centrifuga.</title>
        <authorList>
            <person name="Granchi Z."/>
            <person name="Peng M."/>
            <person name="de Vries R.P."/>
            <person name="Hilden K."/>
            <person name="Makela M.R."/>
            <person name="Grigoriev I."/>
            <person name="Riley R."/>
        </authorList>
    </citation>
    <scope>NUCLEOTIDE SEQUENCE [LARGE SCALE GENOMIC DNA]</scope>
    <source>
        <strain evidence="1 2">FBCC195</strain>
    </source>
</reference>
<accession>A0A2R6NKT6</accession>
<dbReference type="Proteomes" id="UP000186601">
    <property type="component" value="Unassembled WGS sequence"/>
</dbReference>
<evidence type="ECO:0000313" key="1">
    <source>
        <dbReference type="EMBL" id="PSR72989.1"/>
    </source>
</evidence>
<evidence type="ECO:0000313" key="2">
    <source>
        <dbReference type="Proteomes" id="UP000186601"/>
    </source>
</evidence>
<name>A0A2R6NKT6_9APHY</name>
<comment type="caution">
    <text evidence="1">The sequence shown here is derived from an EMBL/GenBank/DDBJ whole genome shotgun (WGS) entry which is preliminary data.</text>
</comment>
<dbReference type="EMBL" id="MLYV02001119">
    <property type="protein sequence ID" value="PSR72989.1"/>
    <property type="molecule type" value="Genomic_DNA"/>
</dbReference>
<protein>
    <submittedName>
        <fullName evidence="1">Uncharacterized protein</fullName>
    </submittedName>
</protein>